<dbReference type="AlphaFoldDB" id="A0AAE1QF92"/>
<comment type="caution">
    <text evidence="1">The sequence shown here is derived from an EMBL/GenBank/DDBJ whole genome shotgun (WGS) entry which is preliminary data.</text>
</comment>
<evidence type="ECO:0000313" key="1">
    <source>
        <dbReference type="EMBL" id="KAK4325271.1"/>
    </source>
</evidence>
<evidence type="ECO:0000313" key="2">
    <source>
        <dbReference type="Proteomes" id="UP001292094"/>
    </source>
</evidence>
<name>A0AAE1QF92_9EUCA</name>
<sequence length="70" mass="7762">MFALCLLDFTEWEEDQTTKPSPTDSPIHQNLHPRCLLVVSESYEMWQVCAIALPPAVALTPLTSQGMATS</sequence>
<reference evidence="1" key="1">
    <citation type="submission" date="2023-11" db="EMBL/GenBank/DDBJ databases">
        <title>Genome assemblies of two species of porcelain crab, Petrolisthes cinctipes and Petrolisthes manimaculis (Anomura: Porcellanidae).</title>
        <authorList>
            <person name="Angst P."/>
        </authorList>
    </citation>
    <scope>NUCLEOTIDE SEQUENCE</scope>
    <source>
        <strain evidence="1">PB745_02</strain>
        <tissue evidence="1">Gill</tissue>
    </source>
</reference>
<organism evidence="1 2">
    <name type="scientific">Petrolisthes manimaculis</name>
    <dbReference type="NCBI Taxonomy" id="1843537"/>
    <lineage>
        <taxon>Eukaryota</taxon>
        <taxon>Metazoa</taxon>
        <taxon>Ecdysozoa</taxon>
        <taxon>Arthropoda</taxon>
        <taxon>Crustacea</taxon>
        <taxon>Multicrustacea</taxon>
        <taxon>Malacostraca</taxon>
        <taxon>Eumalacostraca</taxon>
        <taxon>Eucarida</taxon>
        <taxon>Decapoda</taxon>
        <taxon>Pleocyemata</taxon>
        <taxon>Anomura</taxon>
        <taxon>Galatheoidea</taxon>
        <taxon>Porcellanidae</taxon>
        <taxon>Petrolisthes</taxon>
    </lineage>
</organism>
<gene>
    <name evidence="1" type="ORF">Pmani_004132</name>
</gene>
<accession>A0AAE1QF92</accession>
<dbReference type="Proteomes" id="UP001292094">
    <property type="component" value="Unassembled WGS sequence"/>
</dbReference>
<keyword evidence="2" id="KW-1185">Reference proteome</keyword>
<protein>
    <submittedName>
        <fullName evidence="1">Uncharacterized protein</fullName>
    </submittedName>
</protein>
<proteinExistence type="predicted"/>
<dbReference type="EMBL" id="JAWZYT010000290">
    <property type="protein sequence ID" value="KAK4325271.1"/>
    <property type="molecule type" value="Genomic_DNA"/>
</dbReference>